<dbReference type="Pfam" id="PF01613">
    <property type="entry name" value="Flavin_Reduct"/>
    <property type="match status" value="1"/>
</dbReference>
<dbReference type="SMART" id="SM00903">
    <property type="entry name" value="Flavin_Reduct"/>
    <property type="match status" value="1"/>
</dbReference>
<comment type="caution">
    <text evidence="5">The sequence shown here is derived from an EMBL/GenBank/DDBJ whole genome shotgun (WGS) entry which is preliminary data.</text>
</comment>
<dbReference type="SUPFAM" id="SSF50475">
    <property type="entry name" value="FMN-binding split barrel"/>
    <property type="match status" value="1"/>
</dbReference>
<dbReference type="Proteomes" id="UP000295063">
    <property type="component" value="Unassembled WGS sequence"/>
</dbReference>
<comment type="cofactor">
    <cofactor evidence="1">
        <name>FMN</name>
        <dbReference type="ChEBI" id="CHEBI:58210"/>
    </cofactor>
</comment>
<evidence type="ECO:0000256" key="3">
    <source>
        <dbReference type="ARBA" id="ARBA00038054"/>
    </source>
</evidence>
<sequence>MAKVNLGSGIVNFPMPVAVIGSTVAGKANFMTAAWVSMVSYSPAKLAVTLGNHHHTNKGIKENETFSVCFPSTEHMKIVDLAGLVTGEKVDKSTYFTVFYDQSDTAPLIEEFSLSVECKLDKIVVSGKNEIFIGDIVGIHADEKVIVNGKIDLDQLNPLILGQMTTEYRSLGNKIGQAWKIGRE</sequence>
<comment type="similarity">
    <text evidence="3">Belongs to the flavoredoxin family.</text>
</comment>
<evidence type="ECO:0000259" key="4">
    <source>
        <dbReference type="SMART" id="SM00903"/>
    </source>
</evidence>
<organism evidence="5 6">
    <name type="scientific">Anaerospora hongkongensis</name>
    <dbReference type="NCBI Taxonomy" id="244830"/>
    <lineage>
        <taxon>Bacteria</taxon>
        <taxon>Bacillati</taxon>
        <taxon>Bacillota</taxon>
        <taxon>Negativicutes</taxon>
        <taxon>Selenomonadales</taxon>
        <taxon>Sporomusaceae</taxon>
        <taxon>Anaerospora</taxon>
    </lineage>
</organism>
<evidence type="ECO:0000313" key="6">
    <source>
        <dbReference type="Proteomes" id="UP000295063"/>
    </source>
</evidence>
<dbReference type="InterPro" id="IPR052174">
    <property type="entry name" value="Flavoredoxin"/>
</dbReference>
<keyword evidence="2" id="KW-0285">Flavoprotein</keyword>
<feature type="domain" description="Flavin reductase like" evidence="4">
    <location>
        <begin position="10"/>
        <end position="148"/>
    </location>
</feature>
<dbReference type="InterPro" id="IPR002563">
    <property type="entry name" value="Flavin_Rdtase-like_dom"/>
</dbReference>
<dbReference type="GO" id="GO:0010181">
    <property type="term" value="F:FMN binding"/>
    <property type="evidence" value="ECO:0007669"/>
    <property type="project" value="InterPro"/>
</dbReference>
<protein>
    <submittedName>
        <fullName evidence="5">Flavin reductase (DIM6/NTAB) family NADH-FMN oxidoreductase RutF</fullName>
    </submittedName>
</protein>
<evidence type="ECO:0000313" key="5">
    <source>
        <dbReference type="EMBL" id="TCL39813.1"/>
    </source>
</evidence>
<keyword evidence="6" id="KW-1185">Reference proteome</keyword>
<reference evidence="5 6" key="1">
    <citation type="submission" date="2019-03" db="EMBL/GenBank/DDBJ databases">
        <title>Genomic Encyclopedia of Type Strains, Phase IV (KMG-IV): sequencing the most valuable type-strain genomes for metagenomic binning, comparative biology and taxonomic classification.</title>
        <authorList>
            <person name="Goeker M."/>
        </authorList>
    </citation>
    <scope>NUCLEOTIDE SEQUENCE [LARGE SCALE GENOMIC DNA]</scope>
    <source>
        <strain evidence="5 6">DSM 15969</strain>
    </source>
</reference>
<evidence type="ECO:0000256" key="1">
    <source>
        <dbReference type="ARBA" id="ARBA00001917"/>
    </source>
</evidence>
<dbReference type="GO" id="GO:0016646">
    <property type="term" value="F:oxidoreductase activity, acting on the CH-NH group of donors, NAD or NADP as acceptor"/>
    <property type="evidence" value="ECO:0007669"/>
    <property type="project" value="UniProtKB-ARBA"/>
</dbReference>
<dbReference type="AlphaFoldDB" id="A0A4V2Q917"/>
<dbReference type="Gene3D" id="2.30.110.10">
    <property type="entry name" value="Electron Transport, Fmn-binding Protein, Chain A"/>
    <property type="match status" value="1"/>
</dbReference>
<accession>A0A4V2Q917</accession>
<proteinExistence type="inferred from homology"/>
<dbReference type="InterPro" id="IPR012349">
    <property type="entry name" value="Split_barrel_FMN-bd"/>
</dbReference>
<name>A0A4V2Q917_9FIRM</name>
<dbReference type="PANTHER" id="PTHR43567">
    <property type="entry name" value="FLAVOREDOXIN-RELATED-RELATED"/>
    <property type="match status" value="1"/>
</dbReference>
<gene>
    <name evidence="5" type="ORF">EV210_1018</name>
</gene>
<dbReference type="PANTHER" id="PTHR43567:SF1">
    <property type="entry name" value="FLAVOREDOXIN"/>
    <property type="match status" value="1"/>
</dbReference>
<evidence type="ECO:0000256" key="2">
    <source>
        <dbReference type="ARBA" id="ARBA00022630"/>
    </source>
</evidence>
<dbReference type="OrthoDB" id="9806228at2"/>
<dbReference type="EMBL" id="SLUI01000001">
    <property type="protein sequence ID" value="TCL39813.1"/>
    <property type="molecule type" value="Genomic_DNA"/>
</dbReference>
<dbReference type="RefSeq" id="WP_132073745.1">
    <property type="nucleotide sequence ID" value="NZ_DAIMLW010000138.1"/>
</dbReference>